<dbReference type="RefSeq" id="WP_109927253.1">
    <property type="nucleotide sequence ID" value="NZ_QGNZ01000005.1"/>
</dbReference>
<proteinExistence type="predicted"/>
<dbReference type="OrthoDB" id="670608at2"/>
<accession>A0A317EH14</accession>
<protein>
    <recommendedName>
        <fullName evidence="1">YdhG-like domain-containing protein</fullName>
    </recommendedName>
</protein>
<keyword evidence="3" id="KW-1185">Reference proteome</keyword>
<dbReference type="SUPFAM" id="SSF159888">
    <property type="entry name" value="YdhG-like"/>
    <property type="match status" value="1"/>
</dbReference>
<dbReference type="AlphaFoldDB" id="A0A317EH14"/>
<evidence type="ECO:0000313" key="2">
    <source>
        <dbReference type="EMBL" id="PWS25952.1"/>
    </source>
</evidence>
<dbReference type="Proteomes" id="UP000245379">
    <property type="component" value="Unassembled WGS sequence"/>
</dbReference>
<gene>
    <name evidence="2" type="ORF">DHW03_18035</name>
</gene>
<organism evidence="2 3">
    <name type="scientific">Pedobacter yonginense</name>
    <dbReference type="NCBI Taxonomy" id="651869"/>
    <lineage>
        <taxon>Bacteria</taxon>
        <taxon>Pseudomonadati</taxon>
        <taxon>Bacteroidota</taxon>
        <taxon>Sphingobacteriia</taxon>
        <taxon>Sphingobacteriales</taxon>
        <taxon>Sphingobacteriaceae</taxon>
        <taxon>Pedobacter</taxon>
    </lineage>
</organism>
<reference evidence="2 3" key="1">
    <citation type="submission" date="2018-05" db="EMBL/GenBank/DDBJ databases">
        <title>Pedobacter paludis sp. nov., isolated from wetland soil.</title>
        <authorList>
            <person name="Zhang Y."/>
            <person name="Wang G."/>
        </authorList>
    </citation>
    <scope>NUCLEOTIDE SEQUENCE [LARGE SCALE GENOMIC DNA]</scope>
    <source>
        <strain evidence="2 3">KCTC22721</strain>
    </source>
</reference>
<dbReference type="Pfam" id="PF08818">
    <property type="entry name" value="DUF1801"/>
    <property type="match status" value="1"/>
</dbReference>
<dbReference type="EMBL" id="QGNZ01000005">
    <property type="protein sequence ID" value="PWS25952.1"/>
    <property type="molecule type" value="Genomic_DNA"/>
</dbReference>
<evidence type="ECO:0000313" key="3">
    <source>
        <dbReference type="Proteomes" id="UP000245379"/>
    </source>
</evidence>
<evidence type="ECO:0000259" key="1">
    <source>
        <dbReference type="Pfam" id="PF08818"/>
    </source>
</evidence>
<feature type="domain" description="YdhG-like" evidence="1">
    <location>
        <begin position="17"/>
        <end position="109"/>
    </location>
</feature>
<dbReference type="Gene3D" id="3.90.1150.200">
    <property type="match status" value="1"/>
</dbReference>
<sequence length="114" mass="13802">MLNPLDTYFAEKNEPVKSCLQYLRSLLLSYAQVTEHWKYGMPFYYFKGKMFCYLWMHKKRHKPYLGLVDGNKIEHEDLLQEKRARIKIFIIDPQLDIPKDKIEFILKQAFAIRN</sequence>
<dbReference type="InterPro" id="IPR014922">
    <property type="entry name" value="YdhG-like"/>
</dbReference>
<comment type="caution">
    <text evidence="2">The sequence shown here is derived from an EMBL/GenBank/DDBJ whole genome shotgun (WGS) entry which is preliminary data.</text>
</comment>
<name>A0A317EH14_9SPHI</name>